<dbReference type="AlphaFoldDB" id="A0A8G0L0G9"/>
<organism evidence="1 2">
    <name type="scientific">Trichoderma simmonsii</name>
    <dbReference type="NCBI Taxonomy" id="1491479"/>
    <lineage>
        <taxon>Eukaryota</taxon>
        <taxon>Fungi</taxon>
        <taxon>Dikarya</taxon>
        <taxon>Ascomycota</taxon>
        <taxon>Pezizomycotina</taxon>
        <taxon>Sordariomycetes</taxon>
        <taxon>Hypocreomycetidae</taxon>
        <taxon>Hypocreales</taxon>
        <taxon>Hypocreaceae</taxon>
        <taxon>Trichoderma</taxon>
    </lineage>
</organism>
<proteinExistence type="predicted"/>
<accession>A0A8G0L0G9</accession>
<sequence length="155" mass="17122">MDHHKAASFGPSELKAMGLKIPRQGEALEPCLHGEEALVLLMRADIKLLVLHTQVRFTVINVESISACETVVARVVTCISWSSGSGSISLSLGRHTSAKMRHLYFVLNELDLDRMLLRDRSNSLVQRETPKSIGRLLQVLMMANPAASTRVDLMS</sequence>
<dbReference type="Proteomes" id="UP000826661">
    <property type="component" value="Chromosome I"/>
</dbReference>
<reference evidence="1 2" key="1">
    <citation type="journal article" date="2021" name="BMC Genomics">
        <title>Telomere-to-telomere genome assembly of asparaginase-producing Trichoderma simmonsii.</title>
        <authorList>
            <person name="Chung D."/>
            <person name="Kwon Y.M."/>
            <person name="Yang Y."/>
        </authorList>
    </citation>
    <scope>NUCLEOTIDE SEQUENCE [LARGE SCALE GENOMIC DNA]</scope>
    <source>
        <strain evidence="1 2">GH-Sj1</strain>
    </source>
</reference>
<dbReference type="EMBL" id="CP075864">
    <property type="protein sequence ID" value="QYS93487.1"/>
    <property type="molecule type" value="Genomic_DNA"/>
</dbReference>
<keyword evidence="2" id="KW-1185">Reference proteome</keyword>
<protein>
    <submittedName>
        <fullName evidence="1">Uncharacterized protein</fullName>
    </submittedName>
</protein>
<gene>
    <name evidence="1" type="ORF">H0G86_000862</name>
</gene>
<evidence type="ECO:0000313" key="1">
    <source>
        <dbReference type="EMBL" id="QYS93487.1"/>
    </source>
</evidence>
<evidence type="ECO:0000313" key="2">
    <source>
        <dbReference type="Proteomes" id="UP000826661"/>
    </source>
</evidence>
<name>A0A8G0L0G9_9HYPO</name>